<dbReference type="STRING" id="5722.A2EIZ7"/>
<dbReference type="GO" id="GO:0030246">
    <property type="term" value="F:carbohydrate binding"/>
    <property type="evidence" value="ECO:0007669"/>
    <property type="project" value="UniProtKB-KW"/>
</dbReference>
<evidence type="ECO:0000256" key="4">
    <source>
        <dbReference type="ARBA" id="ARBA00022723"/>
    </source>
</evidence>
<name>A2EIZ7_TRIV3</name>
<keyword evidence="14 18" id="KW-0143">Chaperone</keyword>
<evidence type="ECO:0000256" key="14">
    <source>
        <dbReference type="ARBA" id="ARBA00023186"/>
    </source>
</evidence>
<evidence type="ECO:0000256" key="7">
    <source>
        <dbReference type="ARBA" id="ARBA00022737"/>
    </source>
</evidence>
<dbReference type="PANTHER" id="PTHR11073:SF1">
    <property type="entry name" value="CALNEXIN 14D-RELATED"/>
    <property type="match status" value="1"/>
</dbReference>
<dbReference type="GO" id="GO:0036503">
    <property type="term" value="P:ERAD pathway"/>
    <property type="evidence" value="ECO:0000318"/>
    <property type="project" value="GO_Central"/>
</dbReference>
<keyword evidence="13" id="KW-0325">Glycoprotein</keyword>
<dbReference type="OMA" id="QWEVDEM"/>
<dbReference type="VEuPathDB" id="TrichDB:TVAGG3_0661710"/>
<dbReference type="KEGG" id="tva:4765277"/>
<proteinExistence type="inferred from homology"/>
<dbReference type="SUPFAM" id="SSF49899">
    <property type="entry name" value="Concanavalin A-like lectins/glucanases"/>
    <property type="match status" value="1"/>
</dbReference>
<evidence type="ECO:0000256" key="2">
    <source>
        <dbReference type="ARBA" id="ARBA00010983"/>
    </source>
</evidence>
<dbReference type="AlphaFoldDB" id="A2EIZ7"/>
<evidence type="ECO:0000256" key="17">
    <source>
        <dbReference type="PIRSR" id="PIRSR601580-3"/>
    </source>
</evidence>
<keyword evidence="12 17" id="KW-1015">Disulfide bond</keyword>
<dbReference type="InterPro" id="IPR013320">
    <property type="entry name" value="ConA-like_dom_sf"/>
</dbReference>
<dbReference type="VEuPathDB" id="TrichDB:TVAG_204940"/>
<keyword evidence="4" id="KW-0479">Metal-binding</keyword>
<keyword evidence="8 18" id="KW-0256">Endoplasmic reticulum</keyword>
<evidence type="ECO:0000256" key="9">
    <source>
        <dbReference type="ARBA" id="ARBA00022837"/>
    </source>
</evidence>
<keyword evidence="7" id="KW-0677">Repeat</keyword>
<feature type="compositionally biased region" description="Basic and acidic residues" evidence="19">
    <location>
        <begin position="213"/>
        <end position="240"/>
    </location>
</feature>
<protein>
    <submittedName>
        <fullName evidence="20">Calreticulin family protein</fullName>
    </submittedName>
</protein>
<accession>A2EIZ7</accession>
<evidence type="ECO:0000256" key="16">
    <source>
        <dbReference type="ARBA" id="ARBA00046288"/>
    </source>
</evidence>
<dbReference type="InterPro" id="IPR009033">
    <property type="entry name" value="Calreticulin/calnexin_P_dom_sf"/>
</dbReference>
<dbReference type="InParanoid" id="A2EIZ7"/>
<dbReference type="GO" id="GO:0005789">
    <property type="term" value="C:endoplasmic reticulum membrane"/>
    <property type="evidence" value="ECO:0000318"/>
    <property type="project" value="GO_Central"/>
</dbReference>
<dbReference type="Gene3D" id="2.60.120.200">
    <property type="match status" value="1"/>
</dbReference>
<evidence type="ECO:0000256" key="12">
    <source>
        <dbReference type="ARBA" id="ARBA00023157"/>
    </source>
</evidence>
<evidence type="ECO:0000256" key="6">
    <source>
        <dbReference type="ARBA" id="ARBA00022734"/>
    </source>
</evidence>
<evidence type="ECO:0000256" key="10">
    <source>
        <dbReference type="ARBA" id="ARBA00022989"/>
    </source>
</evidence>
<keyword evidence="9" id="KW-0106">Calcium</keyword>
<evidence type="ECO:0000256" key="19">
    <source>
        <dbReference type="SAM" id="MobiDB-lite"/>
    </source>
</evidence>
<reference evidence="20" key="2">
    <citation type="journal article" date="2007" name="Science">
        <title>Draft genome sequence of the sexually transmitted pathogen Trichomonas vaginalis.</title>
        <authorList>
            <person name="Carlton J.M."/>
            <person name="Hirt R.P."/>
            <person name="Silva J.C."/>
            <person name="Delcher A.L."/>
            <person name="Schatz M."/>
            <person name="Zhao Q."/>
            <person name="Wortman J.R."/>
            <person name="Bidwell S.L."/>
            <person name="Alsmark U.C.M."/>
            <person name="Besteiro S."/>
            <person name="Sicheritz-Ponten T."/>
            <person name="Noel C.J."/>
            <person name="Dacks J.B."/>
            <person name="Foster P.G."/>
            <person name="Simillion C."/>
            <person name="Van de Peer Y."/>
            <person name="Miranda-Saavedra D."/>
            <person name="Barton G.J."/>
            <person name="Westrop G.D."/>
            <person name="Mueller S."/>
            <person name="Dessi D."/>
            <person name="Fiori P.L."/>
            <person name="Ren Q."/>
            <person name="Paulsen I."/>
            <person name="Zhang H."/>
            <person name="Bastida-Corcuera F.D."/>
            <person name="Simoes-Barbosa A."/>
            <person name="Brown M.T."/>
            <person name="Hayes R.D."/>
            <person name="Mukherjee M."/>
            <person name="Okumura C.Y."/>
            <person name="Schneider R."/>
            <person name="Smith A.J."/>
            <person name="Vanacova S."/>
            <person name="Villalvazo M."/>
            <person name="Haas B.J."/>
            <person name="Pertea M."/>
            <person name="Feldblyum T.V."/>
            <person name="Utterback T.R."/>
            <person name="Shu C.L."/>
            <person name="Osoegawa K."/>
            <person name="de Jong P.J."/>
            <person name="Hrdy I."/>
            <person name="Horvathova L."/>
            <person name="Zubacova Z."/>
            <person name="Dolezal P."/>
            <person name="Malik S.B."/>
            <person name="Logsdon J.M. Jr."/>
            <person name="Henze K."/>
            <person name="Gupta A."/>
            <person name="Wang C.C."/>
            <person name="Dunne R.L."/>
            <person name="Upcroft J.A."/>
            <person name="Upcroft P."/>
            <person name="White O."/>
            <person name="Salzberg S.L."/>
            <person name="Tang P."/>
            <person name="Chiu C.-H."/>
            <person name="Lee Y.-S."/>
            <person name="Embley T.M."/>
            <person name="Coombs G.H."/>
            <person name="Mottram J.C."/>
            <person name="Tachezy J."/>
            <person name="Fraser-Liggett C.M."/>
            <person name="Johnson P.J."/>
        </authorList>
    </citation>
    <scope>NUCLEOTIDE SEQUENCE [LARGE SCALE GENOMIC DNA]</scope>
    <source>
        <strain evidence="20">G3</strain>
    </source>
</reference>
<dbReference type="SMR" id="A2EIZ7"/>
<dbReference type="RefSeq" id="XP_001319610.1">
    <property type="nucleotide sequence ID" value="XM_001319575.1"/>
</dbReference>
<evidence type="ECO:0000256" key="13">
    <source>
        <dbReference type="ARBA" id="ARBA00023180"/>
    </source>
</evidence>
<dbReference type="GO" id="GO:0006457">
    <property type="term" value="P:protein folding"/>
    <property type="evidence" value="ECO:0000318"/>
    <property type="project" value="GO_Central"/>
</dbReference>
<dbReference type="FunCoup" id="A2EIZ7">
    <property type="interactions" value="216"/>
</dbReference>
<evidence type="ECO:0000313" key="21">
    <source>
        <dbReference type="Proteomes" id="UP000001542"/>
    </source>
</evidence>
<dbReference type="GO" id="GO:0005509">
    <property type="term" value="F:calcium ion binding"/>
    <property type="evidence" value="ECO:0000318"/>
    <property type="project" value="GO_Central"/>
</dbReference>
<keyword evidence="3 18" id="KW-0812">Transmembrane</keyword>
<dbReference type="InterPro" id="IPR001580">
    <property type="entry name" value="Calret/calnex"/>
</dbReference>
<feature type="disulfide bond" evidence="17">
    <location>
        <begin position="103"/>
        <end position="136"/>
    </location>
</feature>
<dbReference type="Proteomes" id="UP000001542">
    <property type="component" value="Unassembled WGS sequence"/>
</dbReference>
<feature type="region of interest" description="Disordered" evidence="19">
    <location>
        <begin position="201"/>
        <end position="244"/>
    </location>
</feature>
<dbReference type="GO" id="GO:0051082">
    <property type="term" value="F:unfolded protein binding"/>
    <property type="evidence" value="ECO:0007669"/>
    <property type="project" value="InterPro"/>
</dbReference>
<sequence>MLILLSLLVEIQRLPTGGYDYFYQFGRGNWQKEWIVTKAENYTGQWGTIRAASPTGLDDETLLFMKDGPKYFGISHPFETPINITNNTFVFQYEIRRQDSHDCSGGYAKLFSSENYHQNNVTNETKYSIMFGPDKCSTTNKVHFIYRFQMPHEDTIKEHHMTSPPESKGDKLNHLYTLIIRPDNTFSVFIDDSEAKKGNLLNDFDPPITPPKEIPDLTDKKPSDWPEKKISDPNETKPEDWNETEPEYIEDVNDTMPADWKVNESMYIPDPNATKPQDWDEIIMGDWEPPIVLNPNCSNHHCGNWTRKLVKNEKYKGKWHAKLIDNPNYKGEWEPRKIPNPNYTTEPINFTLMPIVSIGYELWVVDKNVGINNIWVGSNETAVHEWNKIHFIPKLKEQEANNQDNIASKSRPGSVDSETIMSLLINTLFGGFFEAYRNAVSLYPKTIYASIAFAVIATIVSFAISFVIDVYGEELYEKWKKKREQNKSRNDKKKKKKN</sequence>
<keyword evidence="6" id="KW-0430">Lectin</keyword>
<keyword evidence="21" id="KW-1185">Reference proteome</keyword>
<evidence type="ECO:0000256" key="1">
    <source>
        <dbReference type="ARBA" id="ARBA00004389"/>
    </source>
</evidence>
<feature type="transmembrane region" description="Helical" evidence="18">
    <location>
        <begin position="447"/>
        <end position="472"/>
    </location>
</feature>
<dbReference type="EMBL" id="DS113401">
    <property type="protein sequence ID" value="EAY07387.1"/>
    <property type="molecule type" value="Genomic_DNA"/>
</dbReference>
<organism evidence="20 21">
    <name type="scientific">Trichomonas vaginalis (strain ATCC PRA-98 / G3)</name>
    <dbReference type="NCBI Taxonomy" id="412133"/>
    <lineage>
        <taxon>Eukaryota</taxon>
        <taxon>Metamonada</taxon>
        <taxon>Parabasalia</taxon>
        <taxon>Trichomonadida</taxon>
        <taxon>Trichomonadidae</taxon>
        <taxon>Trichomonas</taxon>
    </lineage>
</organism>
<dbReference type="PANTHER" id="PTHR11073">
    <property type="entry name" value="CALRETICULIN AND CALNEXIN"/>
    <property type="match status" value="1"/>
</dbReference>
<reference evidence="20" key="1">
    <citation type="submission" date="2006-10" db="EMBL/GenBank/DDBJ databases">
        <authorList>
            <person name="Amadeo P."/>
            <person name="Zhao Q."/>
            <person name="Wortman J."/>
            <person name="Fraser-Liggett C."/>
            <person name="Carlton J."/>
        </authorList>
    </citation>
    <scope>NUCLEOTIDE SEQUENCE</scope>
    <source>
        <strain evidence="20">G3</strain>
    </source>
</reference>
<comment type="subcellular location">
    <subcellularLocation>
        <location evidence="16">Endomembrane system</location>
        <topology evidence="16">Single-pass type I membrane protein</topology>
    </subcellularLocation>
    <subcellularLocation>
        <location evidence="1">Endoplasmic reticulum membrane</location>
        <topology evidence="1">Single-pass membrane protein</topology>
    </subcellularLocation>
</comment>
<dbReference type="eggNOG" id="KOG0675">
    <property type="taxonomic scope" value="Eukaryota"/>
</dbReference>
<evidence type="ECO:0000256" key="3">
    <source>
        <dbReference type="ARBA" id="ARBA00022692"/>
    </source>
</evidence>
<comment type="function">
    <text evidence="15">Calcium-binding protein that interacts with newly synthesized monoglucosylated glycoproteins in the endoplasmic reticulum. It may act in assisting protein assembly and/or in the retention within the ER of unassembled protein subunits. It seems to play a major role in the quality control apparatus of the ER by the retention of incorrectly folded proteins.</text>
</comment>
<dbReference type="SUPFAM" id="SSF63887">
    <property type="entry name" value="P-domain of calnexin/calreticulin"/>
    <property type="match status" value="1"/>
</dbReference>
<evidence type="ECO:0000256" key="15">
    <source>
        <dbReference type="ARBA" id="ARBA00037525"/>
    </source>
</evidence>
<evidence type="ECO:0000256" key="5">
    <source>
        <dbReference type="ARBA" id="ARBA00022729"/>
    </source>
</evidence>
<evidence type="ECO:0000256" key="18">
    <source>
        <dbReference type="RuleBase" id="RU362126"/>
    </source>
</evidence>
<dbReference type="PRINTS" id="PR00626">
    <property type="entry name" value="CALRETICULIN"/>
</dbReference>
<keyword evidence="10 18" id="KW-1133">Transmembrane helix</keyword>
<dbReference type="FunFam" id="2.10.250.10:FF:000001">
    <property type="entry name" value="Calnexin homolog"/>
    <property type="match status" value="1"/>
</dbReference>
<dbReference type="FunFam" id="2.60.120.200:FF:000048">
    <property type="entry name" value="Calnexin homolog"/>
    <property type="match status" value="1"/>
</dbReference>
<gene>
    <name evidence="20" type="ORF">TVAG_204940</name>
</gene>
<dbReference type="Gene3D" id="2.10.250.10">
    <property type="entry name" value="Calreticulin/calnexin, P domain"/>
    <property type="match status" value="1"/>
</dbReference>
<evidence type="ECO:0000313" key="20">
    <source>
        <dbReference type="EMBL" id="EAY07387.1"/>
    </source>
</evidence>
<evidence type="ECO:0000256" key="8">
    <source>
        <dbReference type="ARBA" id="ARBA00022824"/>
    </source>
</evidence>
<keyword evidence="5 18" id="KW-0732">Signal</keyword>
<dbReference type="OrthoDB" id="1938156at2759"/>
<feature type="signal peptide" evidence="18">
    <location>
        <begin position="1"/>
        <end position="18"/>
    </location>
</feature>
<evidence type="ECO:0000256" key="11">
    <source>
        <dbReference type="ARBA" id="ARBA00023136"/>
    </source>
</evidence>
<feature type="chain" id="PRO_5002643440" evidence="18">
    <location>
        <begin position="19"/>
        <end position="498"/>
    </location>
</feature>
<keyword evidence="11 18" id="KW-0472">Membrane</keyword>
<comment type="similarity">
    <text evidence="2 18">Belongs to the calreticulin family.</text>
</comment>
<dbReference type="Pfam" id="PF00262">
    <property type="entry name" value="Calreticulin"/>
    <property type="match status" value="1"/>
</dbReference>